<feature type="signal peptide" evidence="2">
    <location>
        <begin position="1"/>
        <end position="23"/>
    </location>
</feature>
<feature type="chain" id="PRO_5039290720" description="DUF1795 domain-containing protein" evidence="2">
    <location>
        <begin position="24"/>
        <end position="351"/>
    </location>
</feature>
<evidence type="ECO:0000256" key="1">
    <source>
        <dbReference type="SAM" id="MobiDB-lite"/>
    </source>
</evidence>
<accession>A0A926HZZ8</accession>
<reference evidence="3" key="1">
    <citation type="submission" date="2020-08" db="EMBL/GenBank/DDBJ databases">
        <title>Genome public.</title>
        <authorList>
            <person name="Liu C."/>
            <person name="Sun Q."/>
        </authorList>
    </citation>
    <scope>NUCLEOTIDE SEQUENCE</scope>
    <source>
        <strain evidence="3">NSJ-32</strain>
    </source>
</reference>
<organism evidence="3 4">
    <name type="scientific">Bianquea renquensis</name>
    <dbReference type="NCBI Taxonomy" id="2763661"/>
    <lineage>
        <taxon>Bacteria</taxon>
        <taxon>Bacillati</taxon>
        <taxon>Bacillota</taxon>
        <taxon>Clostridia</taxon>
        <taxon>Eubacteriales</taxon>
        <taxon>Bianqueaceae</taxon>
        <taxon>Bianquea</taxon>
    </lineage>
</organism>
<sequence>MRQKIWAWACLLLVMLMSSCTKSPDADSSQVESSAGDRSIDDASEESSMVFNEAASIDIEDMGIHFTRSAGWDERELDDTSLYLMSQSDGGMAQISMRWFYLTQTPEEYQAYLQYNWSEMCDEFIETQTISSVTLAGLDGFLLEFQQSTENYGTLCYQNYVLMDPESDLCIDFVYVGPEENYMRHLSEKEAMLDSLSVTPVSSPEPQTFTESATGLHMTYNGKWQLDTNVFVAPNLTSFVSVQAYAGEEATSLDELTSSLQESLESTFDTLENVVWEKTQVQGYDAVHVTFQTDYEGYAAAEKQLFSTYAFYAEGNLFYIDYYSTAEEYGEHYDDFVKMLASIQIDKADPE</sequence>
<name>A0A926HZZ8_9FIRM</name>
<evidence type="ECO:0008006" key="5">
    <source>
        <dbReference type="Google" id="ProtNLM"/>
    </source>
</evidence>
<comment type="caution">
    <text evidence="3">The sequence shown here is derived from an EMBL/GenBank/DDBJ whole genome shotgun (WGS) entry which is preliminary data.</text>
</comment>
<dbReference type="EMBL" id="JACRSQ010000001">
    <property type="protein sequence ID" value="MBC8541968.1"/>
    <property type="molecule type" value="Genomic_DNA"/>
</dbReference>
<evidence type="ECO:0000313" key="3">
    <source>
        <dbReference type="EMBL" id="MBC8541968.1"/>
    </source>
</evidence>
<keyword evidence="4" id="KW-1185">Reference proteome</keyword>
<protein>
    <recommendedName>
        <fullName evidence="5">DUF1795 domain-containing protein</fullName>
    </recommendedName>
</protein>
<feature type="region of interest" description="Disordered" evidence="1">
    <location>
        <begin position="24"/>
        <end position="46"/>
    </location>
</feature>
<dbReference type="AlphaFoldDB" id="A0A926HZZ8"/>
<evidence type="ECO:0000256" key="2">
    <source>
        <dbReference type="SAM" id="SignalP"/>
    </source>
</evidence>
<dbReference type="Proteomes" id="UP000657006">
    <property type="component" value="Unassembled WGS sequence"/>
</dbReference>
<evidence type="ECO:0000313" key="4">
    <source>
        <dbReference type="Proteomes" id="UP000657006"/>
    </source>
</evidence>
<feature type="compositionally biased region" description="Polar residues" evidence="1">
    <location>
        <begin position="24"/>
        <end position="33"/>
    </location>
</feature>
<keyword evidence="2" id="KW-0732">Signal</keyword>
<gene>
    <name evidence="3" type="ORF">H8730_00190</name>
</gene>
<dbReference type="PROSITE" id="PS51257">
    <property type="entry name" value="PROKAR_LIPOPROTEIN"/>
    <property type="match status" value="1"/>
</dbReference>
<dbReference type="RefSeq" id="WP_177716389.1">
    <property type="nucleotide sequence ID" value="NZ_JACRSQ010000001.1"/>
</dbReference>
<dbReference type="Gene3D" id="3.40.1000.10">
    <property type="entry name" value="Mog1/PsbP, alpha/beta/alpha sandwich"/>
    <property type="match status" value="1"/>
</dbReference>
<proteinExistence type="predicted"/>